<dbReference type="AlphaFoldDB" id="A0A2N3G5W4"/>
<dbReference type="Proteomes" id="UP000233654">
    <property type="component" value="Unassembled WGS sequence"/>
</dbReference>
<dbReference type="InterPro" id="IPR035959">
    <property type="entry name" value="RutC-like_sf"/>
</dbReference>
<organism evidence="4 5">
    <name type="scientific">Candidatus Anoxymicrobium japonicum</name>
    <dbReference type="NCBI Taxonomy" id="2013648"/>
    <lineage>
        <taxon>Bacteria</taxon>
        <taxon>Bacillati</taxon>
        <taxon>Actinomycetota</taxon>
        <taxon>Candidatus Geothermincolia</taxon>
        <taxon>Candidatus Geothermincolales</taxon>
        <taxon>Candidatus Anoxymicrobiaceae</taxon>
        <taxon>Candidatus Anoxymicrobium</taxon>
    </lineage>
</organism>
<comment type="catalytic activity">
    <reaction evidence="3">
        <text>chorismate = prephenate</text>
        <dbReference type="Rhea" id="RHEA:13897"/>
        <dbReference type="ChEBI" id="CHEBI:29748"/>
        <dbReference type="ChEBI" id="CHEBI:29934"/>
        <dbReference type="EC" id="5.4.99.5"/>
    </reaction>
</comment>
<evidence type="ECO:0000256" key="1">
    <source>
        <dbReference type="NCBIfam" id="TIGR01796"/>
    </source>
</evidence>
<keyword evidence="2 3" id="KW-0028">Amino-acid biosynthesis</keyword>
<reference evidence="4 5" key="1">
    <citation type="journal article" date="2017" name="ISME J.">
        <title>Potential for microbial H2 and metal transformations associated with novel bacteria and archaea in deep terrestrial subsurface sediments.</title>
        <authorList>
            <person name="Hernsdorf A.W."/>
            <person name="Amano Y."/>
            <person name="Miyakawa K."/>
            <person name="Ise K."/>
            <person name="Suzuki Y."/>
            <person name="Anantharaman K."/>
            <person name="Probst A."/>
            <person name="Burstein D."/>
            <person name="Thomas B.C."/>
            <person name="Banfield J.F."/>
        </authorList>
    </citation>
    <scope>NUCLEOTIDE SEQUENCE [LARGE SCALE GENOMIC DNA]</scope>
    <source>
        <strain evidence="4">HGW-Actinobacteria-3</strain>
    </source>
</reference>
<keyword evidence="2 3" id="KW-0057">Aromatic amino acid biosynthesis</keyword>
<dbReference type="PANTHER" id="PTHR21164:SF0">
    <property type="entry name" value="CHORISMATE MUTASE AROH"/>
    <property type="match status" value="1"/>
</dbReference>
<dbReference type="GO" id="GO:0008652">
    <property type="term" value="P:amino acid biosynthetic process"/>
    <property type="evidence" value="ECO:0007669"/>
    <property type="project" value="UniProtKB-UniRule"/>
</dbReference>
<keyword evidence="3" id="KW-0413">Isomerase</keyword>
<evidence type="ECO:0000313" key="5">
    <source>
        <dbReference type="Proteomes" id="UP000233654"/>
    </source>
</evidence>
<evidence type="ECO:0000256" key="3">
    <source>
        <dbReference type="PROSITE-ProRule" id="PRU00514"/>
    </source>
</evidence>
<dbReference type="GO" id="GO:0046417">
    <property type="term" value="P:chorismate metabolic process"/>
    <property type="evidence" value="ECO:0007669"/>
    <property type="project" value="TreeGrafter"/>
</dbReference>
<feature type="binding site" evidence="2">
    <location>
        <position position="89"/>
    </location>
    <ligand>
        <name>prephenate</name>
        <dbReference type="ChEBI" id="CHEBI:29934"/>
    </ligand>
</feature>
<dbReference type="EC" id="5.4.99.5" evidence="1 3"/>
<dbReference type="Pfam" id="PF07736">
    <property type="entry name" value="CM_1"/>
    <property type="match status" value="1"/>
</dbReference>
<dbReference type="InterPro" id="IPR008243">
    <property type="entry name" value="Chorismate_mutase_AroH"/>
</dbReference>
<proteinExistence type="predicted"/>
<dbReference type="SUPFAM" id="SSF55298">
    <property type="entry name" value="YjgF-like"/>
    <property type="match status" value="1"/>
</dbReference>
<dbReference type="EMBL" id="PHEX01000037">
    <property type="protein sequence ID" value="PKQ28012.1"/>
    <property type="molecule type" value="Genomic_DNA"/>
</dbReference>
<evidence type="ECO:0000313" key="4">
    <source>
        <dbReference type="EMBL" id="PKQ28012.1"/>
    </source>
</evidence>
<protein>
    <recommendedName>
        <fullName evidence="1 3">chorismate mutase</fullName>
        <ecNumber evidence="1 3">5.4.99.5</ecNumber>
    </recommendedName>
</protein>
<comment type="caution">
    <text evidence="4">The sequence shown here is derived from an EMBL/GenBank/DDBJ whole genome shotgun (WGS) entry which is preliminary data.</text>
</comment>
<dbReference type="CDD" id="cd02185">
    <property type="entry name" value="AroH"/>
    <property type="match status" value="1"/>
</dbReference>
<accession>A0A2N3G5W4</accession>
<sequence>MSVSALRGAITVDDNTGEKIVASTLELLEEMLDRNDVAAEDVVFVIFTATDDLTAEFPAAATRKLGLSHVPVICARELGVDGSLERVVRVMMLINTDRAREQLRHVYLREARQLRTDLPE</sequence>
<evidence type="ECO:0000256" key="2">
    <source>
        <dbReference type="PIRSR" id="PIRSR005965-1"/>
    </source>
</evidence>
<dbReference type="PIRSF" id="PIRSF005965">
    <property type="entry name" value="Chor_mut_AroH"/>
    <property type="match status" value="1"/>
</dbReference>
<dbReference type="NCBIfam" id="TIGR01796">
    <property type="entry name" value="CM_mono_aroH"/>
    <property type="match status" value="1"/>
</dbReference>
<dbReference type="GO" id="GO:0004106">
    <property type="term" value="F:chorismate mutase activity"/>
    <property type="evidence" value="ECO:0007669"/>
    <property type="project" value="UniProtKB-UniRule"/>
</dbReference>
<feature type="binding site" evidence="2">
    <location>
        <position position="7"/>
    </location>
    <ligand>
        <name>prephenate</name>
        <dbReference type="ChEBI" id="CHEBI:29934"/>
    </ligand>
</feature>
<feature type="binding site" evidence="2">
    <location>
        <position position="107"/>
    </location>
    <ligand>
        <name>prephenate</name>
        <dbReference type="ChEBI" id="CHEBI:29934"/>
    </ligand>
</feature>
<name>A0A2N3G5W4_9ACTN</name>
<dbReference type="Gene3D" id="3.30.1330.40">
    <property type="entry name" value="RutC-like"/>
    <property type="match status" value="1"/>
</dbReference>
<gene>
    <name evidence="4" type="primary">aroH</name>
    <name evidence="4" type="ORF">CVT63_04900</name>
</gene>
<dbReference type="PANTHER" id="PTHR21164">
    <property type="entry name" value="CHORISMATE MUTASE"/>
    <property type="match status" value="1"/>
</dbReference>
<dbReference type="PROSITE" id="PS51167">
    <property type="entry name" value="CHORISMATE_MUT_1"/>
    <property type="match status" value="1"/>
</dbReference>
<dbReference type="GO" id="GO:0009073">
    <property type="term" value="P:aromatic amino acid family biosynthetic process"/>
    <property type="evidence" value="ECO:0007669"/>
    <property type="project" value="UniProtKB-UniRule"/>
</dbReference>